<evidence type="ECO:0000313" key="3">
    <source>
        <dbReference type="Proteomes" id="UP001501326"/>
    </source>
</evidence>
<dbReference type="Proteomes" id="UP001501326">
    <property type="component" value="Unassembled WGS sequence"/>
</dbReference>
<evidence type="ECO:0008006" key="4">
    <source>
        <dbReference type="Google" id="ProtNLM"/>
    </source>
</evidence>
<sequence>MILRLRRPALWCRLVLRRRDGECGSAVVEFVVLGVLMLVPLIYLVMTMARLQAGAYAASAAAREAARGFVTARTVEAAEPRALGAASIAFEDQGFRAGEGVLTMECDGTPCLRPEGRIEMVATVTVPLPLVPAFARDLVPLEVPVSASHVAVVDRFRAGP</sequence>
<proteinExistence type="predicted"/>
<keyword evidence="1" id="KW-1133">Transmembrane helix</keyword>
<comment type="caution">
    <text evidence="2">The sequence shown here is derived from an EMBL/GenBank/DDBJ whole genome shotgun (WGS) entry which is preliminary data.</text>
</comment>
<protein>
    <recommendedName>
        <fullName evidence="4">Pilus assembly protein TadE</fullName>
    </recommendedName>
</protein>
<keyword evidence="1" id="KW-0812">Transmembrane</keyword>
<name>A0ABN3UW16_9MICO</name>
<accession>A0ABN3UW16</accession>
<reference evidence="2 3" key="1">
    <citation type="journal article" date="2019" name="Int. J. Syst. Evol. Microbiol.">
        <title>The Global Catalogue of Microorganisms (GCM) 10K type strain sequencing project: providing services to taxonomists for standard genome sequencing and annotation.</title>
        <authorList>
            <consortium name="The Broad Institute Genomics Platform"/>
            <consortium name="The Broad Institute Genome Sequencing Center for Infectious Disease"/>
            <person name="Wu L."/>
            <person name="Ma J."/>
        </authorList>
    </citation>
    <scope>NUCLEOTIDE SEQUENCE [LARGE SCALE GENOMIC DNA]</scope>
    <source>
        <strain evidence="2 3">JCM 16378</strain>
    </source>
</reference>
<keyword evidence="1" id="KW-0472">Membrane</keyword>
<gene>
    <name evidence="2" type="ORF">GCM10009867_34380</name>
</gene>
<feature type="transmembrane region" description="Helical" evidence="1">
    <location>
        <begin position="26"/>
        <end position="46"/>
    </location>
</feature>
<keyword evidence="3" id="KW-1185">Reference proteome</keyword>
<dbReference type="EMBL" id="BAAARN010000005">
    <property type="protein sequence ID" value="GAA2739219.1"/>
    <property type="molecule type" value="Genomic_DNA"/>
</dbReference>
<organism evidence="2 3">
    <name type="scientific">Pedococcus aerophilus</name>
    <dbReference type="NCBI Taxonomy" id="436356"/>
    <lineage>
        <taxon>Bacteria</taxon>
        <taxon>Bacillati</taxon>
        <taxon>Actinomycetota</taxon>
        <taxon>Actinomycetes</taxon>
        <taxon>Micrococcales</taxon>
        <taxon>Intrasporangiaceae</taxon>
        <taxon>Pedococcus</taxon>
    </lineage>
</organism>
<evidence type="ECO:0000256" key="1">
    <source>
        <dbReference type="SAM" id="Phobius"/>
    </source>
</evidence>
<evidence type="ECO:0000313" key="2">
    <source>
        <dbReference type="EMBL" id="GAA2739219.1"/>
    </source>
</evidence>